<dbReference type="EMBL" id="HBUF01107331">
    <property type="protein sequence ID" value="CAG6639451.1"/>
    <property type="molecule type" value="Transcribed_RNA"/>
</dbReference>
<reference evidence="1" key="1">
    <citation type="submission" date="2021-05" db="EMBL/GenBank/DDBJ databases">
        <authorList>
            <person name="Alioto T."/>
            <person name="Alioto T."/>
            <person name="Gomez Garrido J."/>
        </authorList>
    </citation>
    <scope>NUCLEOTIDE SEQUENCE</scope>
</reference>
<evidence type="ECO:0000313" key="1">
    <source>
        <dbReference type="EMBL" id="CAG6639451.1"/>
    </source>
</evidence>
<proteinExistence type="predicted"/>
<protein>
    <submittedName>
        <fullName evidence="1">Uncharacterized protein</fullName>
    </submittedName>
</protein>
<name>A0A8D8QWP0_9HEMI</name>
<organism evidence="1">
    <name type="scientific">Cacopsylla melanoneura</name>
    <dbReference type="NCBI Taxonomy" id="428564"/>
    <lineage>
        <taxon>Eukaryota</taxon>
        <taxon>Metazoa</taxon>
        <taxon>Ecdysozoa</taxon>
        <taxon>Arthropoda</taxon>
        <taxon>Hexapoda</taxon>
        <taxon>Insecta</taxon>
        <taxon>Pterygota</taxon>
        <taxon>Neoptera</taxon>
        <taxon>Paraneoptera</taxon>
        <taxon>Hemiptera</taxon>
        <taxon>Sternorrhyncha</taxon>
        <taxon>Psylloidea</taxon>
        <taxon>Psyllidae</taxon>
        <taxon>Psyllinae</taxon>
        <taxon>Cacopsylla</taxon>
    </lineage>
</organism>
<accession>A0A8D8QWP0</accession>
<sequence>MCVVLLVAVTVVVAQDKKEDKSKTPGKRGIFSEGYGYSDDISYPAAYLNTDVVSRVIPVEKPVSVGYVNTDVVQQVTVNRAIPIEKPVAVHIIPVEVARVPAPVPRRVYVDRPVVLAERAGYPAFAGLGPKFSARYGAEYYGVGGYVANYGAGTSYGRSLHHVNSHHVDLVGSTQLDSGYVESAGSHAYGYVGTHAQAHSYDHAQF</sequence>
<dbReference type="AlphaFoldDB" id="A0A8D8QWP0"/>